<dbReference type="AlphaFoldDB" id="A0A0B5I8I5"/>
<gene>
    <name evidence="3" type="ORF">SVTN_39645</name>
</gene>
<keyword evidence="1" id="KW-0418">Kinase</keyword>
<evidence type="ECO:0000259" key="2">
    <source>
        <dbReference type="Pfam" id="PF13581"/>
    </source>
</evidence>
<dbReference type="InterPro" id="IPR003594">
    <property type="entry name" value="HATPase_dom"/>
</dbReference>
<accession>A0A0B5I8I5</accession>
<dbReference type="RefSeq" id="WP_041134806.1">
    <property type="nucleotide sequence ID" value="NZ_CP010408.1"/>
</dbReference>
<geneLocation type="plasmid" evidence="3 4">
    <name>pSVL1</name>
</geneLocation>
<keyword evidence="1" id="KW-0723">Serine/threonine-protein kinase</keyword>
<evidence type="ECO:0000313" key="3">
    <source>
        <dbReference type="EMBL" id="AJF70335.1"/>
    </source>
</evidence>
<dbReference type="SUPFAM" id="SSF55874">
    <property type="entry name" value="ATPase domain of HSP90 chaperone/DNA topoisomerase II/histidine kinase"/>
    <property type="match status" value="1"/>
</dbReference>
<protein>
    <recommendedName>
        <fullName evidence="2">Histidine kinase/HSP90-like ATPase domain-containing protein</fullName>
    </recommendedName>
</protein>
<dbReference type="KEGG" id="svt:SVTN_39645"/>
<dbReference type="PANTHER" id="PTHR35526">
    <property type="entry name" value="ANTI-SIGMA-F FACTOR RSBW-RELATED"/>
    <property type="match status" value="1"/>
</dbReference>
<keyword evidence="1" id="KW-0808">Transferase</keyword>
<dbReference type="Pfam" id="PF13581">
    <property type="entry name" value="HATPase_c_2"/>
    <property type="match status" value="1"/>
</dbReference>
<dbReference type="PANTHER" id="PTHR35526:SF3">
    <property type="entry name" value="ANTI-SIGMA-F FACTOR RSBW"/>
    <property type="match status" value="1"/>
</dbReference>
<dbReference type="Gene3D" id="3.30.565.10">
    <property type="entry name" value="Histidine kinase-like ATPase, C-terminal domain"/>
    <property type="match status" value="1"/>
</dbReference>
<dbReference type="InterPro" id="IPR036890">
    <property type="entry name" value="HATPase_C_sf"/>
</dbReference>
<keyword evidence="3" id="KW-0614">Plasmid</keyword>
<dbReference type="HOGENOM" id="CLU_090336_14_0_11"/>
<name>A0A0B5I8I5_9ACTN</name>
<reference evidence="3 4" key="1">
    <citation type="submission" date="2014-12" db="EMBL/GenBank/DDBJ databases">
        <title>Complete genome sequence of Streptomyces vietnamensis strain GIMV4.0001, a genetic manipulable producer of the benzoisochromanequinone antibiotic granaticin.</title>
        <authorList>
            <person name="Deng M.R."/>
            <person name="Guo J."/>
            <person name="Ma L.Y."/>
            <person name="Feng G.D."/>
            <person name="Mo C.Y."/>
            <person name="Zhu H.H."/>
        </authorList>
    </citation>
    <scope>NUCLEOTIDE SEQUENCE [LARGE SCALE GENOMIC DNA]</scope>
    <source>
        <strain evidence="4">GIMV4.0001</strain>
        <plasmid evidence="3 4">pSVL1</plasmid>
    </source>
</reference>
<keyword evidence="4" id="KW-1185">Reference proteome</keyword>
<proteinExistence type="predicted"/>
<organism evidence="3 4">
    <name type="scientific">Streptomyces vietnamensis</name>
    <dbReference type="NCBI Taxonomy" id="362257"/>
    <lineage>
        <taxon>Bacteria</taxon>
        <taxon>Bacillati</taxon>
        <taxon>Actinomycetota</taxon>
        <taxon>Actinomycetes</taxon>
        <taxon>Kitasatosporales</taxon>
        <taxon>Streptomycetaceae</taxon>
        <taxon>Streptomyces</taxon>
    </lineage>
</organism>
<dbReference type="InterPro" id="IPR050267">
    <property type="entry name" value="Anti-sigma-factor_SerPK"/>
</dbReference>
<evidence type="ECO:0000256" key="1">
    <source>
        <dbReference type="ARBA" id="ARBA00022527"/>
    </source>
</evidence>
<dbReference type="Proteomes" id="UP000031774">
    <property type="component" value="Plasmid pSVL1"/>
</dbReference>
<dbReference type="GO" id="GO:0004674">
    <property type="term" value="F:protein serine/threonine kinase activity"/>
    <property type="evidence" value="ECO:0007669"/>
    <property type="project" value="UniProtKB-KW"/>
</dbReference>
<dbReference type="CDD" id="cd16936">
    <property type="entry name" value="HATPase_RsbW-like"/>
    <property type="match status" value="1"/>
</dbReference>
<evidence type="ECO:0000313" key="4">
    <source>
        <dbReference type="Proteomes" id="UP000031774"/>
    </source>
</evidence>
<feature type="domain" description="Histidine kinase/HSP90-like ATPase" evidence="2">
    <location>
        <begin position="23"/>
        <end position="131"/>
    </location>
</feature>
<dbReference type="EMBL" id="CP010408">
    <property type="protein sequence ID" value="AJF70335.1"/>
    <property type="molecule type" value="Genomic_DNA"/>
</dbReference>
<sequence>MLNPFTPAPADPPGYLAKYTARDTAPGQARRDVARTLTTWGLEHLIDTAELLISELVTNAVIHTDSRTVSVVVTRTDETTVRLMALDTDRAEMSVPTAPSNDEEAGRGLFLVAALADRWGIERVSTGKRIWCEVNS</sequence>